<evidence type="ECO:0000313" key="2">
    <source>
        <dbReference type="EMBL" id="KAK3951031.1"/>
    </source>
</evidence>
<evidence type="ECO:0000313" key="3">
    <source>
        <dbReference type="Proteomes" id="UP001303222"/>
    </source>
</evidence>
<reference evidence="2" key="2">
    <citation type="submission" date="2023-06" db="EMBL/GenBank/DDBJ databases">
        <authorList>
            <consortium name="Lawrence Berkeley National Laboratory"/>
            <person name="Mondo S.J."/>
            <person name="Hensen N."/>
            <person name="Bonometti L."/>
            <person name="Westerberg I."/>
            <person name="Brannstrom I.O."/>
            <person name="Guillou S."/>
            <person name="Cros-Aarteil S."/>
            <person name="Calhoun S."/>
            <person name="Haridas S."/>
            <person name="Kuo A."/>
            <person name="Pangilinan J."/>
            <person name="Riley R."/>
            <person name="Labutti K."/>
            <person name="Andreopoulos B."/>
            <person name="Lipzen A."/>
            <person name="Chen C."/>
            <person name="Yanf M."/>
            <person name="Daum C."/>
            <person name="Ng V."/>
            <person name="Clum A."/>
            <person name="Steindorff A."/>
            <person name="Ohm R."/>
            <person name="Martin F."/>
            <person name="Silar P."/>
            <person name="Natvig D."/>
            <person name="Lalanne C."/>
            <person name="Gautier V."/>
            <person name="Ament-Velasquez S.L."/>
            <person name="Kruys A."/>
            <person name="Hutchinson M.I."/>
            <person name="Powell A.J."/>
            <person name="Barry K."/>
            <person name="Miller A.N."/>
            <person name="Grigoriev I.V."/>
            <person name="Debuchy R."/>
            <person name="Gladieux P."/>
            <person name="Thoren M.H."/>
            <person name="Johannesson H."/>
        </authorList>
    </citation>
    <scope>NUCLEOTIDE SEQUENCE</scope>
    <source>
        <strain evidence="2">CBS 626.80</strain>
    </source>
</reference>
<dbReference type="EMBL" id="MU859159">
    <property type="protein sequence ID" value="KAK3951031.1"/>
    <property type="molecule type" value="Genomic_DNA"/>
</dbReference>
<organism evidence="2 3">
    <name type="scientific">Pseudoneurospora amorphoporcata</name>
    <dbReference type="NCBI Taxonomy" id="241081"/>
    <lineage>
        <taxon>Eukaryota</taxon>
        <taxon>Fungi</taxon>
        <taxon>Dikarya</taxon>
        <taxon>Ascomycota</taxon>
        <taxon>Pezizomycotina</taxon>
        <taxon>Sordariomycetes</taxon>
        <taxon>Sordariomycetidae</taxon>
        <taxon>Sordariales</taxon>
        <taxon>Sordariaceae</taxon>
        <taxon>Pseudoneurospora</taxon>
    </lineage>
</organism>
<feature type="compositionally biased region" description="Polar residues" evidence="1">
    <location>
        <begin position="143"/>
        <end position="156"/>
    </location>
</feature>
<comment type="caution">
    <text evidence="2">The sequence shown here is derived from an EMBL/GenBank/DDBJ whole genome shotgun (WGS) entry which is preliminary data.</text>
</comment>
<evidence type="ECO:0000256" key="1">
    <source>
        <dbReference type="SAM" id="MobiDB-lite"/>
    </source>
</evidence>
<sequence length="246" mass="27462">MVNTLPLGYKGLAASRHNPKSQEDNAKTTTDGAPKPGNPLNYDAPKPVKTFDRNGYRAQVRVANDAQKPGMSVNLNGHRGQAHSSNNTHNPGNTFNKNAYRNPRANNDFNKSNSTFRANGYRGQAEDSFRGNNNALKKEPFQKPQNRQVTQNAKTSTNKDEYRLPTEEELVEYVRDFYREANADYERDKAAGRSDTYIPADGRQPDFSDFRKRFNGTNTKAGGLKDSMHAPKKAPNSVVAKPQGRN</sequence>
<feature type="compositionally biased region" description="Polar residues" evidence="1">
    <location>
        <begin position="82"/>
        <end position="102"/>
    </location>
</feature>
<reference evidence="2" key="1">
    <citation type="journal article" date="2023" name="Mol. Phylogenet. Evol.">
        <title>Genome-scale phylogeny and comparative genomics of the fungal order Sordariales.</title>
        <authorList>
            <person name="Hensen N."/>
            <person name="Bonometti L."/>
            <person name="Westerberg I."/>
            <person name="Brannstrom I.O."/>
            <person name="Guillou S."/>
            <person name="Cros-Aarteil S."/>
            <person name="Calhoun S."/>
            <person name="Haridas S."/>
            <person name="Kuo A."/>
            <person name="Mondo S."/>
            <person name="Pangilinan J."/>
            <person name="Riley R."/>
            <person name="LaButti K."/>
            <person name="Andreopoulos B."/>
            <person name="Lipzen A."/>
            <person name="Chen C."/>
            <person name="Yan M."/>
            <person name="Daum C."/>
            <person name="Ng V."/>
            <person name="Clum A."/>
            <person name="Steindorff A."/>
            <person name="Ohm R.A."/>
            <person name="Martin F."/>
            <person name="Silar P."/>
            <person name="Natvig D.O."/>
            <person name="Lalanne C."/>
            <person name="Gautier V."/>
            <person name="Ament-Velasquez S.L."/>
            <person name="Kruys A."/>
            <person name="Hutchinson M.I."/>
            <person name="Powell A.J."/>
            <person name="Barry K."/>
            <person name="Miller A.N."/>
            <person name="Grigoriev I.V."/>
            <person name="Debuchy R."/>
            <person name="Gladieux P."/>
            <person name="Hiltunen Thoren M."/>
            <person name="Johannesson H."/>
        </authorList>
    </citation>
    <scope>NUCLEOTIDE SEQUENCE</scope>
    <source>
        <strain evidence="2">CBS 626.80</strain>
    </source>
</reference>
<feature type="region of interest" description="Disordered" evidence="1">
    <location>
        <begin position="79"/>
        <end position="102"/>
    </location>
</feature>
<feature type="region of interest" description="Disordered" evidence="1">
    <location>
        <begin position="124"/>
        <end position="158"/>
    </location>
</feature>
<feature type="compositionally biased region" description="Basic and acidic residues" evidence="1">
    <location>
        <begin position="203"/>
        <end position="212"/>
    </location>
</feature>
<dbReference type="AlphaFoldDB" id="A0AAN6NSG5"/>
<gene>
    <name evidence="2" type="ORF">QBC32DRAFT_393467</name>
</gene>
<feature type="region of interest" description="Disordered" evidence="1">
    <location>
        <begin position="1"/>
        <end position="50"/>
    </location>
</feature>
<feature type="region of interest" description="Disordered" evidence="1">
    <location>
        <begin position="190"/>
        <end position="246"/>
    </location>
</feature>
<dbReference type="Proteomes" id="UP001303222">
    <property type="component" value="Unassembled WGS sequence"/>
</dbReference>
<proteinExistence type="predicted"/>
<accession>A0AAN6NSG5</accession>
<protein>
    <submittedName>
        <fullName evidence="2">Uncharacterized protein</fullName>
    </submittedName>
</protein>
<name>A0AAN6NSG5_9PEZI</name>
<keyword evidence="3" id="KW-1185">Reference proteome</keyword>